<gene>
    <name evidence="1" type="ORF">J1C48_18510</name>
</gene>
<evidence type="ECO:0000313" key="1">
    <source>
        <dbReference type="EMBL" id="MBO0664564.1"/>
    </source>
</evidence>
<protein>
    <submittedName>
        <fullName evidence="1">Uncharacterized protein</fullName>
    </submittedName>
</protein>
<proteinExistence type="predicted"/>
<keyword evidence="2" id="KW-1185">Reference proteome</keyword>
<organism evidence="1 2">
    <name type="scientific">Jiella flava</name>
    <dbReference type="NCBI Taxonomy" id="2816857"/>
    <lineage>
        <taxon>Bacteria</taxon>
        <taxon>Pseudomonadati</taxon>
        <taxon>Pseudomonadota</taxon>
        <taxon>Alphaproteobacteria</taxon>
        <taxon>Hyphomicrobiales</taxon>
        <taxon>Aurantimonadaceae</taxon>
        <taxon>Jiella</taxon>
    </lineage>
</organism>
<dbReference type="AlphaFoldDB" id="A0A939JXG2"/>
<dbReference type="Proteomes" id="UP000664122">
    <property type="component" value="Unassembled WGS sequence"/>
</dbReference>
<comment type="caution">
    <text evidence="1">The sequence shown here is derived from an EMBL/GenBank/DDBJ whole genome shotgun (WGS) entry which is preliminary data.</text>
</comment>
<dbReference type="RefSeq" id="WP_207259479.1">
    <property type="nucleotide sequence ID" value="NZ_JAFMPP010000029.1"/>
</dbReference>
<evidence type="ECO:0000313" key="2">
    <source>
        <dbReference type="Proteomes" id="UP000664122"/>
    </source>
</evidence>
<name>A0A939JXG2_9HYPH</name>
<sequence length="130" mass="14366">MDLILRLGGRQNDIQQVVKLTQLRPYRVDDEKPNQLRMGCLHFDIGGTKPLSDSESIAALKRFVQENEAFLSGVQKFADLITRDIDVGIIMPSDIVAKSLSLDAELLALLSQFGLSITISVYKGSEEESA</sequence>
<reference evidence="1" key="1">
    <citation type="submission" date="2021-03" db="EMBL/GenBank/DDBJ databases">
        <title>Whole genome sequence of Jiella sp. CQZ9-1.</title>
        <authorList>
            <person name="Tuo L."/>
        </authorList>
    </citation>
    <scope>NUCLEOTIDE SEQUENCE</scope>
    <source>
        <strain evidence="1">CQZ9-1</strain>
    </source>
</reference>
<accession>A0A939JXG2</accession>
<dbReference type="EMBL" id="JAFMPP010000029">
    <property type="protein sequence ID" value="MBO0664564.1"/>
    <property type="molecule type" value="Genomic_DNA"/>
</dbReference>